<proteinExistence type="predicted"/>
<dbReference type="EMBL" id="AP019368">
    <property type="protein sequence ID" value="BBH53617.1"/>
    <property type="molecule type" value="Genomic_DNA"/>
</dbReference>
<accession>A0A4V0P2L2</accession>
<keyword evidence="6" id="KW-1185">Reference proteome</keyword>
<sequence length="245" mass="27775">MIQINIDKYSYKNKIPVIKNLNISLLEGQITTLIGASGCGKSTFLRVLMGMETGAVGHILHNNNSYNFKEWSSKQTLFSMVPQTPLLFPWKNILENIKLAITKKKEISENKNKNEIAINALKIVQMHEHALKYPDEISLGMAQRVSFARALVLDTKAILLDEPFASLDAHTRRLLQDWLRIKIKETGKYAILVTHDVREALLLSNEINVLQGSPAEVYRKFHSDEILSADKNLEDDILLILGKKI</sequence>
<dbReference type="Gene3D" id="3.40.50.300">
    <property type="entry name" value="P-loop containing nucleotide triphosphate hydrolases"/>
    <property type="match status" value="1"/>
</dbReference>
<dbReference type="PROSITE" id="PS00211">
    <property type="entry name" value="ABC_TRANSPORTER_1"/>
    <property type="match status" value="1"/>
</dbReference>
<name>A0A4V0P2L2_FLUSA</name>
<dbReference type="InterPro" id="IPR003439">
    <property type="entry name" value="ABC_transporter-like_ATP-bd"/>
</dbReference>
<feature type="domain" description="ABC transporter" evidence="4">
    <location>
        <begin position="1"/>
        <end position="237"/>
    </location>
</feature>
<evidence type="ECO:0000256" key="2">
    <source>
        <dbReference type="ARBA" id="ARBA00022741"/>
    </source>
</evidence>
<keyword evidence="3 5" id="KW-0067">ATP-binding</keyword>
<dbReference type="InterPro" id="IPR017871">
    <property type="entry name" value="ABC_transporter-like_CS"/>
</dbReference>
<dbReference type="InterPro" id="IPR027417">
    <property type="entry name" value="P-loop_NTPase"/>
</dbReference>
<dbReference type="OrthoDB" id="5297288at2"/>
<keyword evidence="2" id="KW-0547">Nucleotide-binding</keyword>
<dbReference type="SUPFAM" id="SSF52540">
    <property type="entry name" value="P-loop containing nucleoside triphosphate hydrolases"/>
    <property type="match status" value="1"/>
</dbReference>
<dbReference type="InterPro" id="IPR050166">
    <property type="entry name" value="ABC_transporter_ATP-bind"/>
</dbReference>
<dbReference type="PANTHER" id="PTHR42788">
    <property type="entry name" value="TAURINE IMPORT ATP-BINDING PROTEIN-RELATED"/>
    <property type="match status" value="1"/>
</dbReference>
<evidence type="ECO:0000313" key="6">
    <source>
        <dbReference type="Proteomes" id="UP000291236"/>
    </source>
</evidence>
<evidence type="ECO:0000256" key="3">
    <source>
        <dbReference type="ARBA" id="ARBA00022840"/>
    </source>
</evidence>
<dbReference type="InterPro" id="IPR003593">
    <property type="entry name" value="AAA+_ATPase"/>
</dbReference>
<evidence type="ECO:0000313" key="5">
    <source>
        <dbReference type="EMBL" id="BBH53617.1"/>
    </source>
</evidence>
<keyword evidence="1" id="KW-0813">Transport</keyword>
<evidence type="ECO:0000259" key="4">
    <source>
        <dbReference type="PROSITE" id="PS50893"/>
    </source>
</evidence>
<dbReference type="RefSeq" id="WP_130609835.1">
    <property type="nucleotide sequence ID" value="NZ_AP019368.1"/>
</dbReference>
<organism evidence="5 6">
    <name type="scientific">Fluviispira sanaruensis</name>
    <dbReference type="NCBI Taxonomy" id="2493639"/>
    <lineage>
        <taxon>Bacteria</taxon>
        <taxon>Pseudomonadati</taxon>
        <taxon>Bdellovibrionota</taxon>
        <taxon>Oligoflexia</taxon>
        <taxon>Silvanigrellales</taxon>
        <taxon>Silvanigrellaceae</taxon>
        <taxon>Fluviispira</taxon>
    </lineage>
</organism>
<dbReference type="SMART" id="SM00382">
    <property type="entry name" value="AAA"/>
    <property type="match status" value="1"/>
</dbReference>
<dbReference type="KEGG" id="sbf:JCM31447_20640"/>
<dbReference type="GO" id="GO:0005524">
    <property type="term" value="F:ATP binding"/>
    <property type="evidence" value="ECO:0007669"/>
    <property type="project" value="UniProtKB-KW"/>
</dbReference>
<dbReference type="PANTHER" id="PTHR42788:SF13">
    <property type="entry name" value="ALIPHATIC SULFONATES IMPORT ATP-BINDING PROTEIN SSUB"/>
    <property type="match status" value="1"/>
</dbReference>
<reference evidence="5 6" key="1">
    <citation type="submission" date="2018-12" db="EMBL/GenBank/DDBJ databases">
        <title>Rubrispira sanarue gen. nov., sp., nov., a member of the order Silvanigrellales, isolated from a brackish lake in Hamamatsu Japan.</title>
        <authorList>
            <person name="Maejima Y."/>
            <person name="Iino T."/>
            <person name="Muraguchi Y."/>
            <person name="Fukuda K."/>
            <person name="Nojiri H."/>
            <person name="Ohkuma M."/>
            <person name="Moriuchi R."/>
            <person name="Dohra H."/>
            <person name="Kimbara K."/>
            <person name="Shintani M."/>
        </authorList>
    </citation>
    <scope>NUCLEOTIDE SEQUENCE [LARGE SCALE GENOMIC DNA]</scope>
    <source>
        <strain evidence="5 6">RF1110005</strain>
    </source>
</reference>
<dbReference type="GO" id="GO:0016887">
    <property type="term" value="F:ATP hydrolysis activity"/>
    <property type="evidence" value="ECO:0007669"/>
    <property type="project" value="InterPro"/>
</dbReference>
<protein>
    <submittedName>
        <fullName evidence="5">ABC transporter ATP-binding protein</fullName>
    </submittedName>
</protein>
<dbReference type="Pfam" id="PF00005">
    <property type="entry name" value="ABC_tran"/>
    <property type="match status" value="1"/>
</dbReference>
<dbReference type="PROSITE" id="PS50893">
    <property type="entry name" value="ABC_TRANSPORTER_2"/>
    <property type="match status" value="1"/>
</dbReference>
<dbReference type="AlphaFoldDB" id="A0A4V0P2L2"/>
<gene>
    <name evidence="5" type="ORF">JCM31447_20640</name>
</gene>
<dbReference type="Proteomes" id="UP000291236">
    <property type="component" value="Chromosome"/>
</dbReference>
<evidence type="ECO:0000256" key="1">
    <source>
        <dbReference type="ARBA" id="ARBA00022448"/>
    </source>
</evidence>